<proteinExistence type="predicted"/>
<evidence type="ECO:0000313" key="4">
    <source>
        <dbReference type="Proteomes" id="UP000238823"/>
    </source>
</evidence>
<feature type="domain" description="Cupin type-2" evidence="2">
    <location>
        <begin position="63"/>
        <end position="126"/>
    </location>
</feature>
<organism evidence="3 4">
    <name type="scientific">Enhygromyxa salina</name>
    <dbReference type="NCBI Taxonomy" id="215803"/>
    <lineage>
        <taxon>Bacteria</taxon>
        <taxon>Pseudomonadati</taxon>
        <taxon>Myxococcota</taxon>
        <taxon>Polyangia</taxon>
        <taxon>Nannocystales</taxon>
        <taxon>Nannocystaceae</taxon>
        <taxon>Enhygromyxa</taxon>
    </lineage>
</organism>
<dbReference type="InterPro" id="IPR014710">
    <property type="entry name" value="RmlC-like_jellyroll"/>
</dbReference>
<dbReference type="Pfam" id="PF07883">
    <property type="entry name" value="Cupin_2"/>
    <property type="match status" value="1"/>
</dbReference>
<accession>A0A2S9Y652</accession>
<dbReference type="AlphaFoldDB" id="A0A2S9Y652"/>
<dbReference type="PANTHER" id="PTHR37694:SF1">
    <property type="entry name" value="SLR8022 PROTEIN"/>
    <property type="match status" value="1"/>
</dbReference>
<protein>
    <recommendedName>
        <fullName evidence="2">Cupin type-2 domain-containing protein</fullName>
    </recommendedName>
</protein>
<dbReference type="Gene3D" id="2.60.120.10">
    <property type="entry name" value="Jelly Rolls"/>
    <property type="match status" value="1"/>
</dbReference>
<feature type="region of interest" description="Disordered" evidence="1">
    <location>
        <begin position="1"/>
        <end position="25"/>
    </location>
</feature>
<evidence type="ECO:0000313" key="3">
    <source>
        <dbReference type="EMBL" id="PRQ00583.1"/>
    </source>
</evidence>
<evidence type="ECO:0000259" key="2">
    <source>
        <dbReference type="Pfam" id="PF07883"/>
    </source>
</evidence>
<dbReference type="EMBL" id="PVNL01000118">
    <property type="protein sequence ID" value="PRQ00583.1"/>
    <property type="molecule type" value="Genomic_DNA"/>
</dbReference>
<name>A0A2S9Y652_9BACT</name>
<dbReference type="SUPFAM" id="SSF51182">
    <property type="entry name" value="RmlC-like cupins"/>
    <property type="match status" value="1"/>
</dbReference>
<gene>
    <name evidence="3" type="ORF">ENSA7_60780</name>
</gene>
<dbReference type="InterPro" id="IPR013096">
    <property type="entry name" value="Cupin_2"/>
</dbReference>
<comment type="caution">
    <text evidence="3">The sequence shown here is derived from an EMBL/GenBank/DDBJ whole genome shotgun (WGS) entry which is preliminary data.</text>
</comment>
<reference evidence="3 4" key="1">
    <citation type="submission" date="2018-03" db="EMBL/GenBank/DDBJ databases">
        <title>Draft Genome Sequences of the Obligatory Marine Myxobacteria Enhygromyxa salina SWB007.</title>
        <authorList>
            <person name="Poehlein A."/>
            <person name="Moghaddam J.A."/>
            <person name="Harms H."/>
            <person name="Alanjari M."/>
            <person name="Koenig G.M."/>
            <person name="Daniel R."/>
            <person name="Schaeberle T.F."/>
        </authorList>
    </citation>
    <scope>NUCLEOTIDE SEQUENCE [LARGE SCALE GENOMIC DNA]</scope>
    <source>
        <strain evidence="3 4">SWB007</strain>
    </source>
</reference>
<dbReference type="Proteomes" id="UP000238823">
    <property type="component" value="Unassembled WGS sequence"/>
</dbReference>
<feature type="compositionally biased region" description="Low complexity" evidence="1">
    <location>
        <begin position="1"/>
        <end position="11"/>
    </location>
</feature>
<dbReference type="InterPro" id="IPR011051">
    <property type="entry name" value="RmlC_Cupin_sf"/>
</dbReference>
<sequence length="145" mass="14999">MALQSSAATDAPDADADPKDPAQPSAAKATVVALALAPSFTAPNGKATVAHLALGQNAYLGRLRMDAGAAVPVHRDPTEEYIHVLEGTGTMTIDGETHAIAPGTTIYMPANAEVSYQNGDQEMVALQVFAGPEPVAKYQAWTPAE</sequence>
<evidence type="ECO:0000256" key="1">
    <source>
        <dbReference type="SAM" id="MobiDB-lite"/>
    </source>
</evidence>
<dbReference type="PANTHER" id="PTHR37694">
    <property type="entry name" value="SLR8022 PROTEIN"/>
    <property type="match status" value="1"/>
</dbReference>